<dbReference type="PROSITE" id="PS50192">
    <property type="entry name" value="T_SNARE"/>
    <property type="match status" value="1"/>
</dbReference>
<dbReference type="GO" id="GO:0031902">
    <property type="term" value="C:late endosome membrane"/>
    <property type="evidence" value="ECO:0007669"/>
    <property type="project" value="TreeGrafter"/>
</dbReference>
<keyword evidence="11" id="KW-1185">Reference proteome</keyword>
<evidence type="ECO:0000256" key="1">
    <source>
        <dbReference type="ARBA" id="ARBA00004211"/>
    </source>
</evidence>
<reference evidence="10 11" key="1">
    <citation type="journal article" date="2018" name="Plant J.">
        <title>Genome sequences of Chlorella sorokiniana UTEX 1602 and Micractinium conductrix SAG 241.80: implications to maltose excretion by a green alga.</title>
        <authorList>
            <person name="Arriola M.B."/>
            <person name="Velmurugan N."/>
            <person name="Zhang Y."/>
            <person name="Plunkett M.H."/>
            <person name="Hondzo H."/>
            <person name="Barney B.M."/>
        </authorList>
    </citation>
    <scope>NUCLEOTIDE SEQUENCE [LARGE SCALE GENOMIC DNA]</scope>
    <source>
        <strain evidence="11">UTEX 1602</strain>
    </source>
</reference>
<dbReference type="Gene3D" id="2.30.180.10">
    <property type="entry name" value="FAS1 domain"/>
    <property type="match status" value="1"/>
</dbReference>
<keyword evidence="6 8" id="KW-0472">Membrane</keyword>
<dbReference type="InterPro" id="IPR000782">
    <property type="entry name" value="FAS1_domain"/>
</dbReference>
<dbReference type="GO" id="GO:0000149">
    <property type="term" value="F:SNARE binding"/>
    <property type="evidence" value="ECO:0007669"/>
    <property type="project" value="TreeGrafter"/>
</dbReference>
<dbReference type="SUPFAM" id="SSF58038">
    <property type="entry name" value="SNARE fusion complex"/>
    <property type="match status" value="1"/>
</dbReference>
<dbReference type="OrthoDB" id="19261at2759"/>
<evidence type="ECO:0000256" key="3">
    <source>
        <dbReference type="ARBA" id="ARBA00022692"/>
    </source>
</evidence>
<dbReference type="PANTHER" id="PTHR21230">
    <property type="entry name" value="VESICLE TRANSPORT V-SNARE PROTEIN VTI1-RELATED"/>
    <property type="match status" value="1"/>
</dbReference>
<dbReference type="CDD" id="cd15861">
    <property type="entry name" value="SNARE_SNAP25N_23N_29N_SEC9N"/>
    <property type="match status" value="1"/>
</dbReference>
<keyword evidence="5 8" id="KW-1133">Transmembrane helix</keyword>
<accession>A0A2P6U510</accession>
<dbReference type="GO" id="GO:0012507">
    <property type="term" value="C:ER to Golgi transport vesicle membrane"/>
    <property type="evidence" value="ECO:0007669"/>
    <property type="project" value="TreeGrafter"/>
</dbReference>
<feature type="domain" description="T-SNARE coiled-coil homology" evidence="9">
    <location>
        <begin position="129"/>
        <end position="191"/>
    </location>
</feature>
<name>A0A2P6U510_CHLSO</name>
<keyword evidence="4" id="KW-0653">Protein transport</keyword>
<keyword evidence="3 8" id="KW-0812">Transmembrane</keyword>
<dbReference type="GO" id="GO:0005794">
    <property type="term" value="C:Golgi apparatus"/>
    <property type="evidence" value="ECO:0007669"/>
    <property type="project" value="TreeGrafter"/>
</dbReference>
<dbReference type="PANTHER" id="PTHR21230:SF79">
    <property type="entry name" value="T-SNARE COILED-COIL HOMOLOGY DOMAIN-CONTAINING PROTEIN"/>
    <property type="match status" value="1"/>
</dbReference>
<organism evidence="10 11">
    <name type="scientific">Chlorella sorokiniana</name>
    <name type="common">Freshwater green alga</name>
    <dbReference type="NCBI Taxonomy" id="3076"/>
    <lineage>
        <taxon>Eukaryota</taxon>
        <taxon>Viridiplantae</taxon>
        <taxon>Chlorophyta</taxon>
        <taxon>core chlorophytes</taxon>
        <taxon>Trebouxiophyceae</taxon>
        <taxon>Chlorellales</taxon>
        <taxon>Chlorellaceae</taxon>
        <taxon>Chlorella clade</taxon>
        <taxon>Chlorella</taxon>
    </lineage>
</organism>
<evidence type="ECO:0000313" key="11">
    <source>
        <dbReference type="Proteomes" id="UP000239899"/>
    </source>
</evidence>
<comment type="subcellular location">
    <subcellularLocation>
        <location evidence="1">Membrane</location>
        <topology evidence="1">Single-pass type IV membrane protein</topology>
    </subcellularLocation>
</comment>
<dbReference type="InterPro" id="IPR036378">
    <property type="entry name" value="FAS1_dom_sf"/>
</dbReference>
<dbReference type="GO" id="GO:0005484">
    <property type="term" value="F:SNAP receptor activity"/>
    <property type="evidence" value="ECO:0007669"/>
    <property type="project" value="InterPro"/>
</dbReference>
<comment type="caution">
    <text evidence="10">The sequence shown here is derived from an EMBL/GenBank/DDBJ whole genome shotgun (WGS) entry which is preliminary data.</text>
</comment>
<dbReference type="GO" id="GO:0006906">
    <property type="term" value="P:vesicle fusion"/>
    <property type="evidence" value="ECO:0007669"/>
    <property type="project" value="TreeGrafter"/>
</dbReference>
<protein>
    <submittedName>
        <fullName evidence="10">Plant SNARE 11</fullName>
    </submittedName>
</protein>
<evidence type="ECO:0000256" key="6">
    <source>
        <dbReference type="ARBA" id="ARBA00023136"/>
    </source>
</evidence>
<evidence type="ECO:0000259" key="9">
    <source>
        <dbReference type="PROSITE" id="PS50192"/>
    </source>
</evidence>
<evidence type="ECO:0000256" key="8">
    <source>
        <dbReference type="SAM" id="Phobius"/>
    </source>
</evidence>
<dbReference type="SUPFAM" id="SSF82153">
    <property type="entry name" value="FAS1 domain"/>
    <property type="match status" value="1"/>
</dbReference>
<dbReference type="GO" id="GO:0015031">
    <property type="term" value="P:protein transport"/>
    <property type="evidence" value="ECO:0007669"/>
    <property type="project" value="UniProtKB-KW"/>
</dbReference>
<evidence type="ECO:0000256" key="7">
    <source>
        <dbReference type="SAM" id="Coils"/>
    </source>
</evidence>
<keyword evidence="7" id="KW-0175">Coiled coil</keyword>
<dbReference type="EMBL" id="LHPG02000001">
    <property type="protein sequence ID" value="PRW61403.1"/>
    <property type="molecule type" value="Genomic_DNA"/>
</dbReference>
<dbReference type="Pfam" id="PF12352">
    <property type="entry name" value="V-SNARE_C"/>
    <property type="match status" value="1"/>
</dbReference>
<evidence type="ECO:0000256" key="2">
    <source>
        <dbReference type="ARBA" id="ARBA00022448"/>
    </source>
</evidence>
<proteinExistence type="predicted"/>
<dbReference type="InterPro" id="IPR044766">
    <property type="entry name" value="NPSN/SNAP25-like_N_SNARE"/>
</dbReference>
<dbReference type="GO" id="GO:0005789">
    <property type="term" value="C:endoplasmic reticulum membrane"/>
    <property type="evidence" value="ECO:0007669"/>
    <property type="project" value="TreeGrafter"/>
</dbReference>
<dbReference type="Pfam" id="PF02469">
    <property type="entry name" value="Fasciclin"/>
    <property type="match status" value="1"/>
</dbReference>
<dbReference type="Gene3D" id="1.20.5.110">
    <property type="match status" value="1"/>
</dbReference>
<evidence type="ECO:0000313" key="10">
    <source>
        <dbReference type="EMBL" id="PRW61403.1"/>
    </source>
</evidence>
<gene>
    <name evidence="10" type="ORF">C2E21_0296</name>
</gene>
<evidence type="ECO:0000256" key="4">
    <source>
        <dbReference type="ARBA" id="ARBA00022927"/>
    </source>
</evidence>
<dbReference type="Proteomes" id="UP000239899">
    <property type="component" value="Unassembled WGS sequence"/>
</dbReference>
<keyword evidence="2" id="KW-0813">Transport</keyword>
<feature type="coiled-coil region" evidence="7">
    <location>
        <begin position="36"/>
        <end position="63"/>
    </location>
</feature>
<dbReference type="AlphaFoldDB" id="A0A2P6U510"/>
<sequence length="710" mass="75897">MVEEGGGAAAYDQEVQLERLFHGLSKGFQKLDKLPEAKQQALLKELTADMQEAKTLIREFEREARTDGMPANELNLRKKQYVQELNGFIGLKKAYSGAAGQRAELLDGAKTEADKLSGMSTTELMQLGRQQVKETDAALLRSEKIVNDTMAIGIQTAETLQAQTRQLEKVIDDLDEIHFTMKKARQVLRDMTRSLMTDKMIMGLVLLVVLGIIVIIVLNILKAQGVSLPGNRRLLMWEPLLADPSLQAIVFVPTTRAFFNLLRVLGQTKDQLLSERERANLLAVMQYHIVPNVTLSLEQLKLLPYLTRLTTLMNGQPLMVYTEAGQLKLAATSRQIGFVPEGRSAPVLDVSGCSNLRAVGLYVDSVLTPDPAWQDTIPPGPIIQLEEPSITPTALELTMPAAVPLARVVASQWGESKMRSLVALLFVAALAACRAAEVLPAAAALEDLTEQQVEAARNATRDLAAGGSAAAQQAVPVATRPAPVTFAPAPLPEATARRLLRAAAPAPMPETLGRKLLGTLTVNVTQGDIWAYQSKTTVKAAEQETEDGTVKRSVGVARGQALAVNGPECWKEDCDEPIAQVQTSVTPGGAVTGPKATADAIARGSLLSATRTRTDSIDTAQNGDDIAVARASADSYSVQGDGTIARAFSTGNAVAGPGFAQWTASGDALAQPFGDYGHKGANVNVQGFALVDSGLYGLEGLAQAIHTYGL</sequence>
<dbReference type="GO" id="GO:0031201">
    <property type="term" value="C:SNARE complex"/>
    <property type="evidence" value="ECO:0007669"/>
    <property type="project" value="InterPro"/>
</dbReference>
<evidence type="ECO:0000256" key="5">
    <source>
        <dbReference type="ARBA" id="ARBA00022989"/>
    </source>
</evidence>
<feature type="transmembrane region" description="Helical" evidence="8">
    <location>
        <begin position="201"/>
        <end position="221"/>
    </location>
</feature>
<dbReference type="InterPro" id="IPR000727">
    <property type="entry name" value="T_SNARE_dom"/>
</dbReference>